<dbReference type="PROSITE" id="PS50006">
    <property type="entry name" value="FHA_DOMAIN"/>
    <property type="match status" value="1"/>
</dbReference>
<dbReference type="InParanoid" id="D8LE72"/>
<feature type="compositionally biased region" description="Basic and acidic residues" evidence="1">
    <location>
        <begin position="392"/>
        <end position="408"/>
    </location>
</feature>
<feature type="compositionally biased region" description="Basic and acidic residues" evidence="1">
    <location>
        <begin position="327"/>
        <end position="347"/>
    </location>
</feature>
<evidence type="ECO:0000256" key="1">
    <source>
        <dbReference type="SAM" id="MobiDB-lite"/>
    </source>
</evidence>
<feature type="compositionally biased region" description="Low complexity" evidence="1">
    <location>
        <begin position="537"/>
        <end position="572"/>
    </location>
</feature>
<feature type="region of interest" description="Disordered" evidence="1">
    <location>
        <begin position="327"/>
        <end position="440"/>
    </location>
</feature>
<dbReference type="SUPFAM" id="SSF49879">
    <property type="entry name" value="SMAD/FHA domain"/>
    <property type="match status" value="1"/>
</dbReference>
<reference evidence="3 4" key="1">
    <citation type="journal article" date="2010" name="Nature">
        <title>The Ectocarpus genome and the independent evolution of multicellularity in brown algae.</title>
        <authorList>
            <person name="Cock J.M."/>
            <person name="Sterck L."/>
            <person name="Rouze P."/>
            <person name="Scornet D."/>
            <person name="Allen A.E."/>
            <person name="Amoutzias G."/>
            <person name="Anthouard V."/>
            <person name="Artiguenave F."/>
            <person name="Aury J.M."/>
            <person name="Badger J.H."/>
            <person name="Beszteri B."/>
            <person name="Billiau K."/>
            <person name="Bonnet E."/>
            <person name="Bothwell J.H."/>
            <person name="Bowler C."/>
            <person name="Boyen C."/>
            <person name="Brownlee C."/>
            <person name="Carrano C.J."/>
            <person name="Charrier B."/>
            <person name="Cho G.Y."/>
            <person name="Coelho S.M."/>
            <person name="Collen J."/>
            <person name="Corre E."/>
            <person name="Da Silva C."/>
            <person name="Delage L."/>
            <person name="Delaroque N."/>
            <person name="Dittami S.M."/>
            <person name="Doulbeau S."/>
            <person name="Elias M."/>
            <person name="Farnham G."/>
            <person name="Gachon C.M."/>
            <person name="Gschloessl B."/>
            <person name="Heesch S."/>
            <person name="Jabbari K."/>
            <person name="Jubin C."/>
            <person name="Kawai H."/>
            <person name="Kimura K."/>
            <person name="Kloareg B."/>
            <person name="Kupper F.C."/>
            <person name="Lang D."/>
            <person name="Le Bail A."/>
            <person name="Leblanc C."/>
            <person name="Lerouge P."/>
            <person name="Lohr M."/>
            <person name="Lopez P.J."/>
            <person name="Martens C."/>
            <person name="Maumus F."/>
            <person name="Michel G."/>
            <person name="Miranda-Saavedra D."/>
            <person name="Morales J."/>
            <person name="Moreau H."/>
            <person name="Motomura T."/>
            <person name="Nagasato C."/>
            <person name="Napoli C.A."/>
            <person name="Nelson D.R."/>
            <person name="Nyvall-Collen P."/>
            <person name="Peters A.F."/>
            <person name="Pommier C."/>
            <person name="Potin P."/>
            <person name="Poulain J."/>
            <person name="Quesneville H."/>
            <person name="Read B."/>
            <person name="Rensing S.A."/>
            <person name="Ritter A."/>
            <person name="Rousvoal S."/>
            <person name="Samanta M."/>
            <person name="Samson G."/>
            <person name="Schroeder D.C."/>
            <person name="Segurens B."/>
            <person name="Strittmatter M."/>
            <person name="Tonon T."/>
            <person name="Tregear J.W."/>
            <person name="Valentin K."/>
            <person name="von Dassow P."/>
            <person name="Yamagishi T."/>
            <person name="Van de Peer Y."/>
            <person name="Wincker P."/>
        </authorList>
    </citation>
    <scope>NUCLEOTIDE SEQUENCE [LARGE SCALE GENOMIC DNA]</scope>
    <source>
        <strain evidence="4">Ec32 / CCAP1310/4</strain>
    </source>
</reference>
<dbReference type="STRING" id="2880.D8LE72"/>
<dbReference type="AlphaFoldDB" id="D8LE72"/>
<dbReference type="Proteomes" id="UP000002630">
    <property type="component" value="Unassembled WGS sequence"/>
</dbReference>
<feature type="compositionally biased region" description="Basic and acidic residues" evidence="1">
    <location>
        <begin position="612"/>
        <end position="624"/>
    </location>
</feature>
<feature type="region of interest" description="Disordered" evidence="1">
    <location>
        <begin position="235"/>
        <end position="309"/>
    </location>
</feature>
<evidence type="ECO:0000259" key="2">
    <source>
        <dbReference type="PROSITE" id="PS50006"/>
    </source>
</evidence>
<feature type="compositionally biased region" description="Low complexity" evidence="1">
    <location>
        <begin position="27"/>
        <end position="39"/>
    </location>
</feature>
<dbReference type="OrthoDB" id="444265at2759"/>
<proteinExistence type="predicted"/>
<feature type="region of interest" description="Disordered" evidence="1">
    <location>
        <begin position="532"/>
        <end position="762"/>
    </location>
</feature>
<keyword evidence="4" id="KW-1185">Reference proteome</keyword>
<dbReference type="eggNOG" id="KOG1881">
    <property type="taxonomic scope" value="Eukaryota"/>
</dbReference>
<name>D8LE72_ECTSI</name>
<accession>D8LE72</accession>
<feature type="compositionally biased region" description="Acidic residues" evidence="1">
    <location>
        <begin position="258"/>
        <end position="283"/>
    </location>
</feature>
<dbReference type="InterPro" id="IPR050923">
    <property type="entry name" value="Cell_Proc_Reg/RNA_Proc"/>
</dbReference>
<feature type="compositionally biased region" description="Basic and acidic residues" evidence="1">
    <location>
        <begin position="578"/>
        <end position="594"/>
    </location>
</feature>
<evidence type="ECO:0000313" key="3">
    <source>
        <dbReference type="EMBL" id="CBN74145.1"/>
    </source>
</evidence>
<dbReference type="InterPro" id="IPR008984">
    <property type="entry name" value="SMAD_FHA_dom_sf"/>
</dbReference>
<feature type="compositionally biased region" description="Gly residues" evidence="1">
    <location>
        <begin position="236"/>
        <end position="250"/>
    </location>
</feature>
<gene>
    <name evidence="3" type="ORF">Esi_0013_0049</name>
</gene>
<organism evidence="3 4">
    <name type="scientific">Ectocarpus siliculosus</name>
    <name type="common">Brown alga</name>
    <name type="synonym">Conferva siliculosa</name>
    <dbReference type="NCBI Taxonomy" id="2880"/>
    <lineage>
        <taxon>Eukaryota</taxon>
        <taxon>Sar</taxon>
        <taxon>Stramenopiles</taxon>
        <taxon>Ochrophyta</taxon>
        <taxon>PX clade</taxon>
        <taxon>Phaeophyceae</taxon>
        <taxon>Ectocarpales</taxon>
        <taxon>Ectocarpaceae</taxon>
        <taxon>Ectocarpus</taxon>
    </lineage>
</organism>
<dbReference type="EMBL" id="FN649760">
    <property type="protein sequence ID" value="CBN74145.1"/>
    <property type="molecule type" value="Genomic_DNA"/>
</dbReference>
<feature type="compositionally biased region" description="Basic and acidic residues" evidence="1">
    <location>
        <begin position="670"/>
        <end position="695"/>
    </location>
</feature>
<feature type="compositionally biased region" description="Basic and acidic residues" evidence="1">
    <location>
        <begin position="355"/>
        <end position="365"/>
    </location>
</feature>
<sequence>MEPPPPVPAPIIVAGTRAKETGVDGNSSAATAGSTAAVSPPLDKAQQSALDPAKDGSASLPPPPPKTAGSLNGDGVKAVASGGYKPPSWGLTEAPGASGLSLTVLKGGVEVGSISLDNRTHVLLGRQQGVVDVLLEHPSISRKHAILQHGQNGALFLFDNGSTHGCSVNKKKIPPKEFHRLHVGDVIKFGESTRLYALEGPEELRPAEYESDNLRNLRLDAGRKQLAAKLAKIKAGGAGEGGGKGGGDSGEYGISWGFDEDAVAEEEDEDGDGAERDEDEVELPDYLKTEAQKRRRRDTKIGLTEDNVHKRDAKLFEKLQLKLTKIEEIEETIRSKNKARERGKEGGEGGSGGEEGGRKAGRGTEDGEEDDDYYDRTAPVVPTSSGTSKSDLASKKAEIKARRFGARDKTKKLSAVTPPADDTAAAERKRGVGPGQNEAAAQSLEALTRRGEAVVEDLERTQAGLAELEAEEAGEAALAEDGGVAADPLDMFMTENRRKERQQAIVRLTAKREALREEQALLKVMVEAARPSMPTLKKSPAPAAATASVAATKEETVPVPETTTRGSGSSSSDQAAEPDDRKDTRAAAVDREHMPGGGGYGEAMPGSTGSGSHEKYGDEVEKTAPSRAVLAPEAASTLGSMPSPVAPPCRSNAIPEARKSPAGTVASAGTRERGVEKGQAETRHPGVKEGKEASGTKKRGTPVGTSMLPPPPSKRQQRRAENSKAGLAGENDDDPVEPKAKRTVKGPAMPPPLGKPSKVGGGVSVPTAVARVGEKVAGKEALEGGDVDWVPPKDALEKMAALNRKFGY</sequence>
<dbReference type="SMART" id="SM00240">
    <property type="entry name" value="FHA"/>
    <property type="match status" value="1"/>
</dbReference>
<dbReference type="InterPro" id="IPR000253">
    <property type="entry name" value="FHA_dom"/>
</dbReference>
<protein>
    <recommendedName>
        <fullName evidence="2">FHA domain-containing protein</fullName>
    </recommendedName>
</protein>
<dbReference type="Gene3D" id="2.60.200.20">
    <property type="match status" value="1"/>
</dbReference>
<evidence type="ECO:0000313" key="4">
    <source>
        <dbReference type="Proteomes" id="UP000002630"/>
    </source>
</evidence>
<feature type="compositionally biased region" description="Polar residues" evidence="1">
    <location>
        <begin position="382"/>
        <end position="391"/>
    </location>
</feature>
<feature type="region of interest" description="Disordered" evidence="1">
    <location>
        <begin position="1"/>
        <end position="74"/>
    </location>
</feature>
<dbReference type="PANTHER" id="PTHR23308">
    <property type="entry name" value="NUCLEAR INHIBITOR OF PROTEIN PHOSPHATASE-1"/>
    <property type="match status" value="1"/>
</dbReference>
<feature type="domain" description="FHA" evidence="2">
    <location>
        <begin position="122"/>
        <end position="173"/>
    </location>
</feature>
<dbReference type="Pfam" id="PF00498">
    <property type="entry name" value="FHA"/>
    <property type="match status" value="1"/>
</dbReference>